<dbReference type="AlphaFoldDB" id="A0A165E7J7"/>
<dbReference type="STRING" id="1353952.A0A165E7J7"/>
<dbReference type="PROSITE" id="PS50181">
    <property type="entry name" value="FBOX"/>
    <property type="match status" value="1"/>
</dbReference>
<gene>
    <name evidence="2" type="ORF">CALCODRAFT_19329</name>
</gene>
<accession>A0A165E7J7</accession>
<dbReference type="SUPFAM" id="SSF81383">
    <property type="entry name" value="F-box domain"/>
    <property type="match status" value="1"/>
</dbReference>
<dbReference type="InParanoid" id="A0A165E7J7"/>
<reference evidence="2 3" key="1">
    <citation type="journal article" date="2016" name="Mol. Biol. Evol.">
        <title>Comparative Genomics of Early-Diverging Mushroom-Forming Fungi Provides Insights into the Origins of Lignocellulose Decay Capabilities.</title>
        <authorList>
            <person name="Nagy L.G."/>
            <person name="Riley R."/>
            <person name="Tritt A."/>
            <person name="Adam C."/>
            <person name="Daum C."/>
            <person name="Floudas D."/>
            <person name="Sun H."/>
            <person name="Yadav J.S."/>
            <person name="Pangilinan J."/>
            <person name="Larsson K.H."/>
            <person name="Matsuura K."/>
            <person name="Barry K."/>
            <person name="Labutti K."/>
            <person name="Kuo R."/>
            <person name="Ohm R.A."/>
            <person name="Bhattacharya S.S."/>
            <person name="Shirouzu T."/>
            <person name="Yoshinaga Y."/>
            <person name="Martin F.M."/>
            <person name="Grigoriev I.V."/>
            <person name="Hibbett D.S."/>
        </authorList>
    </citation>
    <scope>NUCLEOTIDE SEQUENCE [LARGE SCALE GENOMIC DNA]</scope>
    <source>
        <strain evidence="2 3">HHB12733</strain>
    </source>
</reference>
<evidence type="ECO:0000259" key="1">
    <source>
        <dbReference type="PROSITE" id="PS50181"/>
    </source>
</evidence>
<dbReference type="InterPro" id="IPR036047">
    <property type="entry name" value="F-box-like_dom_sf"/>
</dbReference>
<organism evidence="2 3">
    <name type="scientific">Calocera cornea HHB12733</name>
    <dbReference type="NCBI Taxonomy" id="1353952"/>
    <lineage>
        <taxon>Eukaryota</taxon>
        <taxon>Fungi</taxon>
        <taxon>Dikarya</taxon>
        <taxon>Basidiomycota</taxon>
        <taxon>Agaricomycotina</taxon>
        <taxon>Dacrymycetes</taxon>
        <taxon>Dacrymycetales</taxon>
        <taxon>Dacrymycetaceae</taxon>
        <taxon>Calocera</taxon>
    </lineage>
</organism>
<dbReference type="EMBL" id="KV424018">
    <property type="protein sequence ID" value="KZT54267.1"/>
    <property type="molecule type" value="Genomic_DNA"/>
</dbReference>
<dbReference type="CDD" id="cd09917">
    <property type="entry name" value="F-box_SF"/>
    <property type="match status" value="1"/>
</dbReference>
<proteinExistence type="predicted"/>
<evidence type="ECO:0000313" key="2">
    <source>
        <dbReference type="EMBL" id="KZT54267.1"/>
    </source>
</evidence>
<dbReference type="Gene3D" id="2.130.10.10">
    <property type="entry name" value="YVTN repeat-like/Quinoprotein amine dehydrogenase"/>
    <property type="match status" value="1"/>
</dbReference>
<dbReference type="SUPFAM" id="SSF101908">
    <property type="entry name" value="Putative isomerase YbhE"/>
    <property type="match status" value="1"/>
</dbReference>
<dbReference type="Proteomes" id="UP000076842">
    <property type="component" value="Unassembled WGS sequence"/>
</dbReference>
<dbReference type="SMART" id="SM00256">
    <property type="entry name" value="FBOX"/>
    <property type="match status" value="1"/>
</dbReference>
<keyword evidence="3" id="KW-1185">Reference proteome</keyword>
<protein>
    <recommendedName>
        <fullName evidence="1">F-box domain-containing protein</fullName>
    </recommendedName>
</protein>
<dbReference type="Gene3D" id="1.20.1280.50">
    <property type="match status" value="1"/>
</dbReference>
<dbReference type="InterPro" id="IPR015943">
    <property type="entry name" value="WD40/YVTN_repeat-like_dom_sf"/>
</dbReference>
<name>A0A165E7J7_9BASI</name>
<dbReference type="InterPro" id="IPR001810">
    <property type="entry name" value="F-box_dom"/>
</dbReference>
<dbReference type="Pfam" id="PF12937">
    <property type="entry name" value="F-box-like"/>
    <property type="match status" value="1"/>
</dbReference>
<feature type="domain" description="F-box" evidence="1">
    <location>
        <begin position="1"/>
        <end position="47"/>
    </location>
</feature>
<evidence type="ECO:0000313" key="3">
    <source>
        <dbReference type="Proteomes" id="UP000076842"/>
    </source>
</evidence>
<dbReference type="OrthoDB" id="550575at2759"/>
<sequence>MLGILPAETLLEILTFLPLPDLNSVQLTCKDWNKLVHTNEEYLFRNWFRASRDDRADFADLELAKGKHALKWLDGVSTWKGLARRHILVERSWTGKEKAVIKSLPLSSHMVHRFKVDEVEQTLLISNNSGSLIGGLKVADIASDEIVWSLPPRYVDAYAHVEYDSKSGYMAFNRSSHEIDIWQRSTDPPHPLARPSQLQSMLHANESASQRQQRGKLVPVAVLNHAGQTRAFRLVYPTLLVASQEAGTAYVWDLPTLTCQEINVGPGWTPWGQQWIYYVEVSQKHVFVCSDNQVKVFDRAGGTCILEFPPTNSILNSPARQQMISYSLDRNPPASLPTPDAIGRNIPDKPLYAMTACALVRPTRSLKDAQEADLDTEDVDWHPDLEAFAHAGGLFAFSAVHVSPNGKDFIAVHTKECLYYVRDFGKGVEGLEERTSVLRFSSASIQNLAFDGRRALVTTSKGVYILTPNLSWKEGDEADPFTLHMVAPFTDRYALTHLSCAQLTETAIWLTWHPGVRRFHMNAEGIPVEVNGIRNAPLIHYVDFTYDPEAR</sequence>